<dbReference type="PANTHER" id="PTHR21437">
    <property type="entry name" value="WIDE AWAKE"/>
    <property type="match status" value="1"/>
</dbReference>
<dbReference type="EMBL" id="BEZZ01000509">
    <property type="protein sequence ID" value="GCC33341.1"/>
    <property type="molecule type" value="Genomic_DNA"/>
</dbReference>
<dbReference type="GO" id="GO:0000132">
    <property type="term" value="P:establishment of mitotic spindle orientation"/>
    <property type="evidence" value="ECO:0007669"/>
    <property type="project" value="TreeGrafter"/>
</dbReference>
<dbReference type="InterPro" id="IPR002110">
    <property type="entry name" value="Ankyrin_rpt"/>
</dbReference>
<dbReference type="Pfam" id="PF00041">
    <property type="entry name" value="fn3"/>
    <property type="match status" value="1"/>
</dbReference>
<proteinExistence type="predicted"/>
<dbReference type="PROSITE" id="PS50853">
    <property type="entry name" value="FN3"/>
    <property type="match status" value="1"/>
</dbReference>
<evidence type="ECO:0000256" key="1">
    <source>
        <dbReference type="PROSITE-ProRule" id="PRU00023"/>
    </source>
</evidence>
<evidence type="ECO:0000313" key="4">
    <source>
        <dbReference type="EMBL" id="GCC33341.1"/>
    </source>
</evidence>
<dbReference type="InterPro" id="IPR003961">
    <property type="entry name" value="FN3_dom"/>
</dbReference>
<comment type="caution">
    <text evidence="4">The sequence shown here is derived from an EMBL/GenBank/DDBJ whole genome shotgun (WGS) entry which is preliminary data.</text>
</comment>
<dbReference type="InterPro" id="IPR039269">
    <property type="entry name" value="ANKFN1"/>
</dbReference>
<dbReference type="PROSITE" id="PS50297">
    <property type="entry name" value="ANK_REP_REGION"/>
    <property type="match status" value="1"/>
</dbReference>
<feature type="repeat" description="ANK" evidence="1">
    <location>
        <begin position="110"/>
        <end position="142"/>
    </location>
</feature>
<dbReference type="STRING" id="137246.A0A401SSH9"/>
<dbReference type="OMA" id="EWEWIKS"/>
<accession>A0A401SSH9</accession>
<dbReference type="PROSITE" id="PS50088">
    <property type="entry name" value="ANK_REPEAT"/>
    <property type="match status" value="1"/>
</dbReference>
<evidence type="ECO:0000313" key="5">
    <source>
        <dbReference type="Proteomes" id="UP000287033"/>
    </source>
</evidence>
<dbReference type="SUPFAM" id="SSF48403">
    <property type="entry name" value="Ankyrin repeat"/>
    <property type="match status" value="1"/>
</dbReference>
<evidence type="ECO:0000256" key="2">
    <source>
        <dbReference type="SAM" id="MobiDB-lite"/>
    </source>
</evidence>
<gene>
    <name evidence="4" type="ORF">chiPu_0011810</name>
</gene>
<dbReference type="InterPro" id="IPR036116">
    <property type="entry name" value="FN3_sf"/>
</dbReference>
<keyword evidence="5" id="KW-1185">Reference proteome</keyword>
<dbReference type="PANTHER" id="PTHR21437:SF2">
    <property type="entry name" value="ANKYRIN REPEAT AND FIBRONECTIN TYPE-III DOMAIN-CONTAINING PROTEIN 1-LIKE"/>
    <property type="match status" value="1"/>
</dbReference>
<dbReference type="CDD" id="cd00063">
    <property type="entry name" value="FN3"/>
    <property type="match status" value="1"/>
</dbReference>
<protein>
    <recommendedName>
        <fullName evidence="3">Fibronectin type-III domain-containing protein</fullName>
    </recommendedName>
</protein>
<dbReference type="Gene3D" id="1.25.40.20">
    <property type="entry name" value="Ankyrin repeat-containing domain"/>
    <property type="match status" value="1"/>
</dbReference>
<dbReference type="OrthoDB" id="2428204at2759"/>
<sequence>MNLARLKCTQSKMTQPIREPLQRRKSLGPMSPNAAKRLYRNLSFRLKGGSSSEEACLIKKIEKERSKKSSSLNIQYDSIFDAVEHEDLDAVQRILNQPGTQDDLNEVTSNGLVPLDIAVLTNNISMASLLMNAGARDNHQFNEGNWDMHLTALVSKATQKITELLELRTESSEADFYSKTRELRTWRFRQKLYKQMKTAFENAHVPDSPEKVCLSVTGTTSLRVTFQEPARSSTLIITRYKVEWSYTETFESTVGAATVEDLKSLQYAIEGLNMGTLYYVRVSAYNVKGWGPAKVSTPPCAIPSSWKECAEVKLRQKDQSRAVQKLLEQIKAPRHRSFFLETCTVHTPSKKLSVSRSLKYLFQNTNKFVKTLQRGVYLAAIFFYKENILVTNEDQIPIVEIDSACSGSDMQEFLWFSKLSCMWKDIQWLQQGMNSALSSSSSVLQTRQKMLLAVSQLQSALGTQDLGQVHFEPIKDKLGNVLILTIKELRPSQVLENVRWTALSKLHNYRKSVSAFESFTALDMLFMTLKDKLDYHLRVNQALPPGLYLGYLKLCSSVDQIKVLVPYRVPNVLCHTKIRDNKNVSRQEWEWLRSVSSLTDSVATEENTGSSLCTFLDGLRTAVKNLLQHLDMALGQAADFRLYTQEVLEFGHEVSFLLLLPPSDDVCSAPGQDGHPSGFLTLPLQIFELVHFSTYEQELFTKYCQASILLELDSLLSQQALREAIDNTELIEAKEKHRQVIDLIQQLDDIWREVRWITDVLQYARYRQPPTGTPLCWILEISSIVGVDEKSESVAEHVNSTACSPVDDRKREHPECKEITDEDDVFWPMERDCDSKLSLSSDQLDWVDPQDSEHHHSRTSIAMDTDSKKPLQHVDLHRGQHRHKGADREFHRTGSLEFTERTLKEASAYKFWSQPGSMDEGTEDFDREGPYSFSSEIVRHISLPGCSLVEWIKTSQET</sequence>
<evidence type="ECO:0000259" key="3">
    <source>
        <dbReference type="PROSITE" id="PS50853"/>
    </source>
</evidence>
<name>A0A401SSH9_CHIPU</name>
<dbReference type="InterPro" id="IPR036770">
    <property type="entry name" value="Ankyrin_rpt-contain_sf"/>
</dbReference>
<dbReference type="Gene3D" id="2.60.40.10">
    <property type="entry name" value="Immunoglobulins"/>
    <property type="match status" value="1"/>
</dbReference>
<reference evidence="4 5" key="1">
    <citation type="journal article" date="2018" name="Nat. Ecol. Evol.">
        <title>Shark genomes provide insights into elasmobranch evolution and the origin of vertebrates.</title>
        <authorList>
            <person name="Hara Y"/>
            <person name="Yamaguchi K"/>
            <person name="Onimaru K"/>
            <person name="Kadota M"/>
            <person name="Koyanagi M"/>
            <person name="Keeley SD"/>
            <person name="Tatsumi K"/>
            <person name="Tanaka K"/>
            <person name="Motone F"/>
            <person name="Kageyama Y"/>
            <person name="Nozu R"/>
            <person name="Adachi N"/>
            <person name="Nishimura O"/>
            <person name="Nakagawa R"/>
            <person name="Tanegashima C"/>
            <person name="Kiyatake I"/>
            <person name="Matsumoto R"/>
            <person name="Murakumo K"/>
            <person name="Nishida K"/>
            <person name="Terakita A"/>
            <person name="Kuratani S"/>
            <person name="Sato K"/>
            <person name="Hyodo S Kuraku.S."/>
        </authorList>
    </citation>
    <scope>NUCLEOTIDE SEQUENCE [LARGE SCALE GENOMIC DNA]</scope>
</reference>
<organism evidence="4 5">
    <name type="scientific">Chiloscyllium punctatum</name>
    <name type="common">Brownbanded bambooshark</name>
    <name type="synonym">Hemiscyllium punctatum</name>
    <dbReference type="NCBI Taxonomy" id="137246"/>
    <lineage>
        <taxon>Eukaryota</taxon>
        <taxon>Metazoa</taxon>
        <taxon>Chordata</taxon>
        <taxon>Craniata</taxon>
        <taxon>Vertebrata</taxon>
        <taxon>Chondrichthyes</taxon>
        <taxon>Elasmobranchii</taxon>
        <taxon>Galeomorphii</taxon>
        <taxon>Galeoidea</taxon>
        <taxon>Orectolobiformes</taxon>
        <taxon>Hemiscylliidae</taxon>
        <taxon>Chiloscyllium</taxon>
    </lineage>
</organism>
<dbReference type="SUPFAM" id="SSF49265">
    <property type="entry name" value="Fibronectin type III"/>
    <property type="match status" value="1"/>
</dbReference>
<dbReference type="GO" id="GO:0061172">
    <property type="term" value="P:regulation of establishment of bipolar cell polarity"/>
    <property type="evidence" value="ECO:0007669"/>
    <property type="project" value="TreeGrafter"/>
</dbReference>
<feature type="domain" description="Fibronectin type-III" evidence="3">
    <location>
        <begin position="208"/>
        <end position="305"/>
    </location>
</feature>
<dbReference type="SMART" id="SM00060">
    <property type="entry name" value="FN3"/>
    <property type="match status" value="1"/>
</dbReference>
<dbReference type="Proteomes" id="UP000287033">
    <property type="component" value="Unassembled WGS sequence"/>
</dbReference>
<keyword evidence="1" id="KW-0040">ANK repeat</keyword>
<dbReference type="AlphaFoldDB" id="A0A401SSH9"/>
<feature type="region of interest" description="Disordered" evidence="2">
    <location>
        <begin position="1"/>
        <end position="32"/>
    </location>
</feature>
<dbReference type="InterPro" id="IPR013783">
    <property type="entry name" value="Ig-like_fold"/>
</dbReference>
<feature type="region of interest" description="Disordered" evidence="2">
    <location>
        <begin position="846"/>
        <end position="868"/>
    </location>
</feature>
<dbReference type="GO" id="GO:0005819">
    <property type="term" value="C:spindle"/>
    <property type="evidence" value="ECO:0007669"/>
    <property type="project" value="TreeGrafter"/>
</dbReference>